<evidence type="ECO:0000259" key="3">
    <source>
        <dbReference type="PROSITE" id="PS51998"/>
    </source>
</evidence>
<dbReference type="CDD" id="cd10567">
    <property type="entry name" value="SWIB-MDM2_like"/>
    <property type="match status" value="1"/>
</dbReference>
<dbReference type="InParanoid" id="A0A423W9M8"/>
<dbReference type="Gene3D" id="1.10.10.60">
    <property type="entry name" value="Homeodomain-like"/>
    <property type="match status" value="1"/>
</dbReference>
<dbReference type="Pfam" id="PF08766">
    <property type="entry name" value="DEK_C"/>
    <property type="match status" value="1"/>
</dbReference>
<accession>A0A423W9M8</accession>
<name>A0A423W9M8_9PEZI</name>
<dbReference type="PROSITE" id="PS51925">
    <property type="entry name" value="SWIB_MDM2"/>
    <property type="match status" value="1"/>
</dbReference>
<dbReference type="Proteomes" id="UP000285146">
    <property type="component" value="Unassembled WGS sequence"/>
</dbReference>
<dbReference type="PANTHER" id="PTHR13844">
    <property type="entry name" value="SWI/SNF-RELATED MATRIX-ASSOCIATED ACTIN-DEPENDENT REGULATOR OF CHROMATIN SUBFAMILY D"/>
    <property type="match status" value="1"/>
</dbReference>
<dbReference type="STRING" id="1230097.A0A423W9M8"/>
<evidence type="ECO:0000313" key="5">
    <source>
        <dbReference type="Proteomes" id="UP000285146"/>
    </source>
</evidence>
<dbReference type="SUPFAM" id="SSF47592">
    <property type="entry name" value="SWIB/MDM2 domain"/>
    <property type="match status" value="1"/>
</dbReference>
<gene>
    <name evidence="4" type="ORF">VPNG_08316</name>
</gene>
<dbReference type="Pfam" id="PF02201">
    <property type="entry name" value="SWIB"/>
    <property type="match status" value="1"/>
</dbReference>
<dbReference type="SUPFAM" id="SSF109715">
    <property type="entry name" value="DEK C-terminal domain"/>
    <property type="match status" value="1"/>
</dbReference>
<dbReference type="InterPro" id="IPR019835">
    <property type="entry name" value="SWIB_domain"/>
</dbReference>
<proteinExistence type="predicted"/>
<evidence type="ECO:0000259" key="2">
    <source>
        <dbReference type="PROSITE" id="PS51925"/>
    </source>
</evidence>
<dbReference type="FunCoup" id="A0A423W9M8">
    <property type="interactions" value="170"/>
</dbReference>
<feature type="domain" description="DM2" evidence="2">
    <location>
        <begin position="199"/>
        <end position="276"/>
    </location>
</feature>
<dbReference type="Gene3D" id="1.10.245.10">
    <property type="entry name" value="SWIB/MDM2 domain"/>
    <property type="match status" value="1"/>
</dbReference>
<evidence type="ECO:0000313" key="4">
    <source>
        <dbReference type="EMBL" id="ROW00027.1"/>
    </source>
</evidence>
<dbReference type="InterPro" id="IPR014876">
    <property type="entry name" value="DEK_C"/>
</dbReference>
<dbReference type="EMBL" id="LKEB01000057">
    <property type="protein sequence ID" value="ROW00027.1"/>
    <property type="molecule type" value="Genomic_DNA"/>
</dbReference>
<keyword evidence="5" id="KW-1185">Reference proteome</keyword>
<dbReference type="PROSITE" id="PS51998">
    <property type="entry name" value="DEK_C"/>
    <property type="match status" value="1"/>
</dbReference>
<reference evidence="4 5" key="1">
    <citation type="submission" date="2015-09" db="EMBL/GenBank/DDBJ databases">
        <title>Host preference determinants of Valsa canker pathogens revealed by comparative genomics.</title>
        <authorList>
            <person name="Yin Z."/>
            <person name="Huang L."/>
        </authorList>
    </citation>
    <scope>NUCLEOTIDE SEQUENCE [LARGE SCALE GENOMIC DNA]</scope>
    <source>
        <strain evidence="4 5">SXYLt</strain>
    </source>
</reference>
<dbReference type="InterPro" id="IPR036885">
    <property type="entry name" value="SWIB_MDM2_dom_sf"/>
</dbReference>
<feature type="compositionally biased region" description="Basic residues" evidence="1">
    <location>
        <begin position="163"/>
        <end position="173"/>
    </location>
</feature>
<dbReference type="InterPro" id="IPR003121">
    <property type="entry name" value="SWIB_MDM2_domain"/>
</dbReference>
<feature type="region of interest" description="Disordered" evidence="1">
    <location>
        <begin position="65"/>
        <end position="197"/>
    </location>
</feature>
<evidence type="ECO:0000256" key="1">
    <source>
        <dbReference type="SAM" id="MobiDB-lite"/>
    </source>
</evidence>
<organism evidence="4 5">
    <name type="scientific">Cytospora leucostoma</name>
    <dbReference type="NCBI Taxonomy" id="1230097"/>
    <lineage>
        <taxon>Eukaryota</taxon>
        <taxon>Fungi</taxon>
        <taxon>Dikarya</taxon>
        <taxon>Ascomycota</taxon>
        <taxon>Pezizomycotina</taxon>
        <taxon>Sordariomycetes</taxon>
        <taxon>Sordariomycetidae</taxon>
        <taxon>Diaporthales</taxon>
        <taxon>Cytosporaceae</taxon>
        <taxon>Cytospora</taxon>
    </lineage>
</organism>
<dbReference type="OrthoDB" id="10251073at2759"/>
<dbReference type="AlphaFoldDB" id="A0A423W9M8"/>
<feature type="domain" description="DEK-C" evidence="3">
    <location>
        <begin position="7"/>
        <end position="63"/>
    </location>
</feature>
<feature type="compositionally biased region" description="Acidic residues" evidence="1">
    <location>
        <begin position="101"/>
        <end position="111"/>
    </location>
</feature>
<protein>
    <submittedName>
        <fullName evidence="4">Uncharacterized protein</fullName>
    </submittedName>
</protein>
<dbReference type="SMART" id="SM00151">
    <property type="entry name" value="SWIB"/>
    <property type="match status" value="1"/>
</dbReference>
<comment type="caution">
    <text evidence="4">The sequence shown here is derived from an EMBL/GenBank/DDBJ whole genome shotgun (WGS) entry which is preliminary data.</text>
</comment>
<sequence>MSTSLTSEEVAQYTSIIDGILATADLATISRKKVRQALERALGGKDLSDQKNAIKVLIEERFDAISESQAAPEAMPTPPHKHDDEDTQDGLHNGINHVGEDGDVDAEEDASAGEIQVSTAPSKKRSSSMVEDEDARLARELQAQENRLARGRQTRGGNSTPKAKPKAKKKSSAKVKTGDDSDVDTEDSGTAKKRKAGGGFRKEFNLSFALQEVVGAERLSRPQVVKKLWEHIKSNELQDPSDKRQIRCDEKLQAVFKQTTVNMFSMNKLLGNQLYPLDE</sequence>